<dbReference type="SUPFAM" id="SSF81593">
    <property type="entry name" value="Nucleotidyltransferase substrate binding subunit/domain"/>
    <property type="match status" value="1"/>
</dbReference>
<sequence>MEERFSNYTKALNKLSEMVSLSRQRDFSEIEKQGMIKAFEYTHELAWNVMKDYFYDQGNSDITGSKDAIRESFHKGLILEGDLWMETIRSRNLSSHTYNEKIADEIYMKILQSYESLFLAFHEKMKSLL</sequence>
<dbReference type="InterPro" id="IPR010235">
    <property type="entry name" value="HepT"/>
</dbReference>
<gene>
    <name evidence="1" type="ORF">EHS11_13510</name>
</gene>
<keyword evidence="2" id="KW-1185">Reference proteome</keyword>
<comment type="caution">
    <text evidence="1">The sequence shown here is derived from an EMBL/GenBank/DDBJ whole genome shotgun (WGS) entry which is preliminary data.</text>
</comment>
<dbReference type="OrthoDB" id="9810452at2"/>
<reference evidence="1" key="1">
    <citation type="journal article" date="2019" name="PLoS Negl. Trop. Dis.">
        <title>Revisiting the worldwide diversity of Leptospira species in the environment.</title>
        <authorList>
            <person name="Vincent A.T."/>
            <person name="Schiettekatte O."/>
            <person name="Bourhy P."/>
            <person name="Veyrier F.J."/>
            <person name="Picardeau M."/>
        </authorList>
    </citation>
    <scope>NUCLEOTIDE SEQUENCE [LARGE SCALE GENOMIC DNA]</scope>
    <source>
        <strain evidence="1">201400974</strain>
    </source>
</reference>
<accession>A0A4R9LM72</accession>
<dbReference type="Pfam" id="PF08780">
    <property type="entry name" value="NTase_sub_bind"/>
    <property type="match status" value="1"/>
</dbReference>
<keyword evidence="1" id="KW-0808">Transferase</keyword>
<evidence type="ECO:0000313" key="1">
    <source>
        <dbReference type="EMBL" id="TGN07953.1"/>
    </source>
</evidence>
<evidence type="ECO:0000313" key="2">
    <source>
        <dbReference type="Proteomes" id="UP000298264"/>
    </source>
</evidence>
<protein>
    <submittedName>
        <fullName evidence="1">Nucleotidyltransferase</fullName>
    </submittedName>
</protein>
<dbReference type="Proteomes" id="UP000298264">
    <property type="component" value="Unassembled WGS sequence"/>
</dbReference>
<dbReference type="NCBIfam" id="TIGR01987">
    <property type="entry name" value="HI0074"/>
    <property type="match status" value="1"/>
</dbReference>
<dbReference type="RefSeq" id="WP_135764932.1">
    <property type="nucleotide sequence ID" value="NZ_RQHV01000061.1"/>
</dbReference>
<dbReference type="EMBL" id="RQHV01000061">
    <property type="protein sequence ID" value="TGN07953.1"/>
    <property type="molecule type" value="Genomic_DNA"/>
</dbReference>
<proteinExistence type="predicted"/>
<name>A0A4R9LM72_9LEPT</name>
<dbReference type="GO" id="GO:0016740">
    <property type="term" value="F:transferase activity"/>
    <property type="evidence" value="ECO:0007669"/>
    <property type="project" value="UniProtKB-KW"/>
</dbReference>
<dbReference type="Gene3D" id="1.20.120.330">
    <property type="entry name" value="Nucleotidyltransferases domain 2"/>
    <property type="match status" value="1"/>
</dbReference>
<organism evidence="1 2">
    <name type="scientific">Leptospira ilyithenensis</name>
    <dbReference type="NCBI Taxonomy" id="2484901"/>
    <lineage>
        <taxon>Bacteria</taxon>
        <taxon>Pseudomonadati</taxon>
        <taxon>Spirochaetota</taxon>
        <taxon>Spirochaetia</taxon>
        <taxon>Leptospirales</taxon>
        <taxon>Leptospiraceae</taxon>
        <taxon>Leptospira</taxon>
    </lineage>
</organism>
<dbReference type="AlphaFoldDB" id="A0A4R9LM72"/>